<dbReference type="RefSeq" id="WP_115174840.1">
    <property type="nucleotide sequence ID" value="NZ_UGNY01000001.1"/>
</dbReference>
<dbReference type="Proteomes" id="UP000254033">
    <property type="component" value="Unassembled WGS sequence"/>
</dbReference>
<protein>
    <submittedName>
        <fullName evidence="3">Uncharacterized protein</fullName>
    </submittedName>
</protein>
<sequence>MKRLALLAVTACLAVLLSACGDKAEKKAEDNAATTVEQTQPASTTDTTAPSDANKPAEQQNQ</sequence>
<keyword evidence="2" id="KW-0732">Signal</keyword>
<feature type="compositionally biased region" description="Low complexity" evidence="1">
    <location>
        <begin position="38"/>
        <end position="52"/>
    </location>
</feature>
<feature type="chain" id="PRO_5016853879" evidence="2">
    <location>
        <begin position="25"/>
        <end position="62"/>
    </location>
</feature>
<evidence type="ECO:0000313" key="4">
    <source>
        <dbReference type="Proteomes" id="UP000254033"/>
    </source>
</evidence>
<dbReference type="PROSITE" id="PS51257">
    <property type="entry name" value="PROKAR_LIPOPROTEIN"/>
    <property type="match status" value="1"/>
</dbReference>
<accession>A0A378ISG6</accession>
<name>A0A378ISG6_9GAMM</name>
<proteinExistence type="predicted"/>
<evidence type="ECO:0000313" key="3">
    <source>
        <dbReference type="EMBL" id="STX37890.1"/>
    </source>
</evidence>
<evidence type="ECO:0000256" key="2">
    <source>
        <dbReference type="SAM" id="SignalP"/>
    </source>
</evidence>
<evidence type="ECO:0000256" key="1">
    <source>
        <dbReference type="SAM" id="MobiDB-lite"/>
    </source>
</evidence>
<gene>
    <name evidence="3" type="ORF">NCTC11978_01068</name>
</gene>
<dbReference type="AlphaFoldDB" id="A0A378ISG6"/>
<organism evidence="3 4">
    <name type="scientific">Legionella feeleii</name>
    <dbReference type="NCBI Taxonomy" id="453"/>
    <lineage>
        <taxon>Bacteria</taxon>
        <taxon>Pseudomonadati</taxon>
        <taxon>Pseudomonadota</taxon>
        <taxon>Gammaproteobacteria</taxon>
        <taxon>Legionellales</taxon>
        <taxon>Legionellaceae</taxon>
        <taxon>Legionella</taxon>
    </lineage>
</organism>
<dbReference type="EMBL" id="UGNY01000001">
    <property type="protein sequence ID" value="STX37890.1"/>
    <property type="molecule type" value="Genomic_DNA"/>
</dbReference>
<feature type="signal peptide" evidence="2">
    <location>
        <begin position="1"/>
        <end position="24"/>
    </location>
</feature>
<feature type="region of interest" description="Disordered" evidence="1">
    <location>
        <begin position="24"/>
        <end position="62"/>
    </location>
</feature>
<reference evidence="3 4" key="1">
    <citation type="submission" date="2018-06" db="EMBL/GenBank/DDBJ databases">
        <authorList>
            <consortium name="Pathogen Informatics"/>
            <person name="Doyle S."/>
        </authorList>
    </citation>
    <scope>NUCLEOTIDE SEQUENCE [LARGE SCALE GENOMIC DNA]</scope>
    <source>
        <strain evidence="3 4">NCTC11978</strain>
    </source>
</reference>